<dbReference type="GO" id="GO:0004853">
    <property type="term" value="F:uroporphyrinogen decarboxylase activity"/>
    <property type="evidence" value="ECO:0007669"/>
    <property type="project" value="InterPro"/>
</dbReference>
<evidence type="ECO:0000313" key="2">
    <source>
        <dbReference type="EMBL" id="AEE97458.1"/>
    </source>
</evidence>
<dbReference type="PANTHER" id="PTHR47099:SF1">
    <property type="entry name" value="METHYLCOBAMIDE:COM METHYLTRANSFERASE MTBA"/>
    <property type="match status" value="1"/>
</dbReference>
<dbReference type="STRING" id="697281.Mahau_2290"/>
<protein>
    <recommendedName>
        <fullName evidence="1">Uroporphyrinogen decarboxylase (URO-D) domain-containing protein</fullName>
    </recommendedName>
</protein>
<reference evidence="2 3" key="2">
    <citation type="journal article" date="2011" name="Stand. Genomic Sci.">
        <title>Complete genome sequence of Mahella australiensis type strain (50-1 BON).</title>
        <authorList>
            <person name="Sikorski J."/>
            <person name="Teshima H."/>
            <person name="Nolan M."/>
            <person name="Lucas S."/>
            <person name="Hammon N."/>
            <person name="Deshpande S."/>
            <person name="Cheng J.F."/>
            <person name="Pitluck S."/>
            <person name="Liolios K."/>
            <person name="Pagani I."/>
            <person name="Ivanova N."/>
            <person name="Huntemann M."/>
            <person name="Mavromatis K."/>
            <person name="Ovchinikova G."/>
            <person name="Pati A."/>
            <person name="Tapia R."/>
            <person name="Han C."/>
            <person name="Goodwin L."/>
            <person name="Chen A."/>
            <person name="Palaniappan K."/>
            <person name="Land M."/>
            <person name="Hauser L."/>
            <person name="Ngatchou-Djao O.D."/>
            <person name="Rohde M."/>
            <person name="Pukall R."/>
            <person name="Spring S."/>
            <person name="Abt B."/>
            <person name="Goker M."/>
            <person name="Detter J.C."/>
            <person name="Woyke T."/>
            <person name="Bristow J."/>
            <person name="Markowitz V."/>
            <person name="Hugenholtz P."/>
            <person name="Eisen J.A."/>
            <person name="Kyrpides N.C."/>
            <person name="Klenk H.P."/>
            <person name="Lapidus A."/>
        </authorList>
    </citation>
    <scope>NUCLEOTIDE SEQUENCE [LARGE SCALE GENOMIC DNA]</scope>
    <source>
        <strain evidence="3">DSM 15567 / CIP 107919 / 50-1 BON</strain>
    </source>
</reference>
<name>F3ZVR4_MAHA5</name>
<dbReference type="AlphaFoldDB" id="F3ZVR4"/>
<dbReference type="InterPro" id="IPR052024">
    <property type="entry name" value="Methanogen_methyltrans"/>
</dbReference>
<reference evidence="3" key="1">
    <citation type="submission" date="2010-11" db="EMBL/GenBank/DDBJ databases">
        <title>The complete genome of Mahella australiensis DSM 15567.</title>
        <authorList>
            <consortium name="US DOE Joint Genome Institute (JGI-PGF)"/>
            <person name="Lucas S."/>
            <person name="Copeland A."/>
            <person name="Lapidus A."/>
            <person name="Bruce D."/>
            <person name="Goodwin L."/>
            <person name="Pitluck S."/>
            <person name="Kyrpides N."/>
            <person name="Mavromatis K."/>
            <person name="Pagani I."/>
            <person name="Ivanova N."/>
            <person name="Teshima H."/>
            <person name="Brettin T."/>
            <person name="Detter J.C."/>
            <person name="Han C."/>
            <person name="Tapia R."/>
            <person name="Land M."/>
            <person name="Hauser L."/>
            <person name="Markowitz V."/>
            <person name="Cheng J.-F."/>
            <person name="Hugenholtz P."/>
            <person name="Woyke T."/>
            <person name="Wu D."/>
            <person name="Spring S."/>
            <person name="Pukall R."/>
            <person name="Steenblock K."/>
            <person name="Schneider S."/>
            <person name="Klenk H.-P."/>
            <person name="Eisen J.A."/>
        </authorList>
    </citation>
    <scope>NUCLEOTIDE SEQUENCE [LARGE SCALE GENOMIC DNA]</scope>
    <source>
        <strain evidence="3">DSM 15567 / CIP 107919 / 50-1 BON</strain>
    </source>
</reference>
<dbReference type="KEGG" id="mas:Mahau_2290"/>
<proteinExistence type="predicted"/>
<dbReference type="Pfam" id="PF01208">
    <property type="entry name" value="URO-D"/>
    <property type="match status" value="1"/>
</dbReference>
<keyword evidence="3" id="KW-1185">Reference proteome</keyword>
<dbReference type="Proteomes" id="UP000008457">
    <property type="component" value="Chromosome"/>
</dbReference>
<evidence type="ECO:0000313" key="3">
    <source>
        <dbReference type="Proteomes" id="UP000008457"/>
    </source>
</evidence>
<accession>F3ZVR4</accession>
<dbReference type="eggNOG" id="COG0407">
    <property type="taxonomic scope" value="Bacteria"/>
</dbReference>
<evidence type="ECO:0000259" key="1">
    <source>
        <dbReference type="Pfam" id="PF01208"/>
    </source>
</evidence>
<dbReference type="PANTHER" id="PTHR47099">
    <property type="entry name" value="METHYLCOBAMIDE:COM METHYLTRANSFERASE MTBA"/>
    <property type="match status" value="1"/>
</dbReference>
<feature type="domain" description="Uroporphyrinogen decarboxylase (URO-D)" evidence="1">
    <location>
        <begin position="87"/>
        <end position="328"/>
    </location>
</feature>
<dbReference type="SUPFAM" id="SSF51726">
    <property type="entry name" value="UROD/MetE-like"/>
    <property type="match status" value="1"/>
</dbReference>
<sequence>MYMNSKERVRRAVAFKEVDRVPAGLFGTPTYYEEGLAKYIGTGSIEEMYCALGVDIWHCKFGLKYVDDTPNPPQNYAGITKLPFEYVYTVDEVEAYEFPDISKFDAAELAKEIEEHQQFAVCGGINSAIFHHYLWMCGQENALCYLKSQPDVAKAIIRRITDFFVEYLKKVLEAGRGKIDIIENCNDFGTQRSMFISPDDFREFFKPQLKRLYDTAKEYGVMYMQHSCGAIAPIIPDFIEMGADILNPIQVMADGMDIERLAKEYKGKITFYGGIDTQHLLPEGPEERIREEARKTVGYFDKEGGYILSGSQGLLDDIPYSHAVAMLEENMSA</sequence>
<dbReference type="InterPro" id="IPR000257">
    <property type="entry name" value="Uroporphyrinogen_deCOase"/>
</dbReference>
<dbReference type="InterPro" id="IPR038071">
    <property type="entry name" value="UROD/MetE-like_sf"/>
</dbReference>
<dbReference type="GO" id="GO:0006779">
    <property type="term" value="P:porphyrin-containing compound biosynthetic process"/>
    <property type="evidence" value="ECO:0007669"/>
    <property type="project" value="InterPro"/>
</dbReference>
<gene>
    <name evidence="2" type="ordered locus">Mahau_2290</name>
</gene>
<dbReference type="EMBL" id="CP002360">
    <property type="protein sequence ID" value="AEE97458.1"/>
    <property type="molecule type" value="Genomic_DNA"/>
</dbReference>
<organism evidence="2 3">
    <name type="scientific">Mahella australiensis (strain DSM 15567 / CIP 107919 / 50-1 BON)</name>
    <dbReference type="NCBI Taxonomy" id="697281"/>
    <lineage>
        <taxon>Bacteria</taxon>
        <taxon>Bacillati</taxon>
        <taxon>Bacillota</taxon>
        <taxon>Clostridia</taxon>
        <taxon>Thermoanaerobacterales</taxon>
        <taxon>Thermoanaerobacterales Family IV. Incertae Sedis</taxon>
        <taxon>Mahella</taxon>
    </lineage>
</organism>
<dbReference type="Gene3D" id="3.20.20.210">
    <property type="match status" value="1"/>
</dbReference>
<dbReference type="OrthoDB" id="9815759at2"/>
<dbReference type="HOGENOM" id="CLU_054162_0_0_9"/>